<feature type="transmembrane region" description="Helical" evidence="1">
    <location>
        <begin position="248"/>
        <end position="266"/>
    </location>
</feature>
<feature type="domain" description="Acyltransferase 3" evidence="2">
    <location>
        <begin position="23"/>
        <end position="368"/>
    </location>
</feature>
<reference evidence="3 4" key="1">
    <citation type="submission" date="2019-01" db="EMBL/GenBank/DDBJ databases">
        <authorList>
            <person name="Chen W.-M."/>
        </authorList>
    </citation>
    <scope>NUCLEOTIDE SEQUENCE [LARGE SCALE GENOMIC DNA]</scope>
    <source>
        <strain evidence="3 4">TER-1</strain>
    </source>
</reference>
<keyword evidence="3" id="KW-0808">Transferase</keyword>
<dbReference type="InterPro" id="IPR050879">
    <property type="entry name" value="Acyltransferase_3"/>
</dbReference>
<dbReference type="PANTHER" id="PTHR23028:SF53">
    <property type="entry name" value="ACYL_TRANSF_3 DOMAIN-CONTAINING PROTEIN"/>
    <property type="match status" value="1"/>
</dbReference>
<comment type="caution">
    <text evidence="3">The sequence shown here is derived from an EMBL/GenBank/DDBJ whole genome shotgun (WGS) entry which is preliminary data.</text>
</comment>
<keyword evidence="1" id="KW-0812">Transmembrane</keyword>
<protein>
    <submittedName>
        <fullName evidence="3">Acyltransferase</fullName>
    </submittedName>
</protein>
<dbReference type="EMBL" id="SACP01000004">
    <property type="protein sequence ID" value="RVU20129.1"/>
    <property type="molecule type" value="Genomic_DNA"/>
</dbReference>
<keyword evidence="4" id="KW-1185">Reference proteome</keyword>
<feature type="transmembrane region" description="Helical" evidence="1">
    <location>
        <begin position="125"/>
        <end position="149"/>
    </location>
</feature>
<dbReference type="Proteomes" id="UP000286997">
    <property type="component" value="Unassembled WGS sequence"/>
</dbReference>
<dbReference type="GO" id="GO:0000271">
    <property type="term" value="P:polysaccharide biosynthetic process"/>
    <property type="evidence" value="ECO:0007669"/>
    <property type="project" value="TreeGrafter"/>
</dbReference>
<sequence>MLKWPKAKSFGQVLDDNKGAGPGFDLLRMGLAVAILLSHASGITGNRGFLSSLLANLFGLSPEVAGAIGAQAGGPLLGPEGPAVTGLARPYTLSLVPMFFALSGFLVTGSAFRTRSVPRFLGLRALRIVPALFVEVMLCAVVLGAIFTTLPLKEYFTSSGFWIYFGNIIGHVVLTLPGVFETTSLSKNVNSNLWTLPYEFYCYVIIAIGMFASVLYNRMLFTVLFAIATVALLIGNSFFGLHVVGGRLTGATMVYYFFAGVFIFLWREKIAYRWSYAIVAGVICYVLMMSSRTVYLYPILLTYLTVFIGLTSFPRIPYLNSGDYSYGVYLYGYPATQAIIAAAPSLRHNLGAVALLALVMTILFSVASWHLIEKHFLKLKVYIAPRSAKISAMLHPESFKPDVPIEGQPISKTAT</sequence>
<feature type="transmembrane region" description="Helical" evidence="1">
    <location>
        <begin position="350"/>
        <end position="372"/>
    </location>
</feature>
<name>A0A3S2VD23_9HYPH</name>
<dbReference type="OrthoDB" id="9767863at2"/>
<feature type="transmembrane region" description="Helical" evidence="1">
    <location>
        <begin position="272"/>
        <end position="288"/>
    </location>
</feature>
<dbReference type="PANTHER" id="PTHR23028">
    <property type="entry name" value="ACETYLTRANSFERASE"/>
    <property type="match status" value="1"/>
</dbReference>
<feature type="transmembrane region" description="Helical" evidence="1">
    <location>
        <begin position="200"/>
        <end position="216"/>
    </location>
</feature>
<dbReference type="Pfam" id="PF01757">
    <property type="entry name" value="Acyl_transf_3"/>
    <property type="match status" value="1"/>
</dbReference>
<feature type="transmembrane region" description="Helical" evidence="1">
    <location>
        <begin position="20"/>
        <end position="37"/>
    </location>
</feature>
<accession>A0A3S2VD23</accession>
<gene>
    <name evidence="3" type="ORF">EOE48_05825</name>
</gene>
<feature type="transmembrane region" description="Helical" evidence="1">
    <location>
        <begin position="161"/>
        <end position="180"/>
    </location>
</feature>
<dbReference type="InterPro" id="IPR002656">
    <property type="entry name" value="Acyl_transf_3_dom"/>
</dbReference>
<evidence type="ECO:0000313" key="3">
    <source>
        <dbReference type="EMBL" id="RVU20129.1"/>
    </source>
</evidence>
<evidence type="ECO:0000256" key="1">
    <source>
        <dbReference type="SAM" id="Phobius"/>
    </source>
</evidence>
<organism evidence="3 4">
    <name type="scientific">Methylobacterium oryzihabitans</name>
    <dbReference type="NCBI Taxonomy" id="2499852"/>
    <lineage>
        <taxon>Bacteria</taxon>
        <taxon>Pseudomonadati</taxon>
        <taxon>Pseudomonadota</taxon>
        <taxon>Alphaproteobacteria</taxon>
        <taxon>Hyphomicrobiales</taxon>
        <taxon>Methylobacteriaceae</taxon>
        <taxon>Methylobacterium</taxon>
    </lineage>
</organism>
<keyword evidence="1" id="KW-0472">Membrane</keyword>
<feature type="transmembrane region" description="Helical" evidence="1">
    <location>
        <begin position="295"/>
        <end position="314"/>
    </location>
</feature>
<evidence type="ECO:0000259" key="2">
    <source>
        <dbReference type="Pfam" id="PF01757"/>
    </source>
</evidence>
<feature type="transmembrane region" description="Helical" evidence="1">
    <location>
        <begin position="222"/>
        <end position="241"/>
    </location>
</feature>
<dbReference type="GO" id="GO:0016020">
    <property type="term" value="C:membrane"/>
    <property type="evidence" value="ECO:0007669"/>
    <property type="project" value="TreeGrafter"/>
</dbReference>
<keyword evidence="1" id="KW-1133">Transmembrane helix</keyword>
<dbReference type="RefSeq" id="WP_127727848.1">
    <property type="nucleotide sequence ID" value="NZ_SACP01000004.1"/>
</dbReference>
<proteinExistence type="predicted"/>
<dbReference type="AlphaFoldDB" id="A0A3S2VD23"/>
<feature type="transmembrane region" description="Helical" evidence="1">
    <location>
        <begin position="49"/>
        <end position="71"/>
    </location>
</feature>
<feature type="transmembrane region" description="Helical" evidence="1">
    <location>
        <begin position="91"/>
        <end position="113"/>
    </location>
</feature>
<dbReference type="GO" id="GO:0016747">
    <property type="term" value="F:acyltransferase activity, transferring groups other than amino-acyl groups"/>
    <property type="evidence" value="ECO:0007669"/>
    <property type="project" value="InterPro"/>
</dbReference>
<keyword evidence="3" id="KW-0012">Acyltransferase</keyword>
<evidence type="ECO:0000313" key="4">
    <source>
        <dbReference type="Proteomes" id="UP000286997"/>
    </source>
</evidence>